<dbReference type="GO" id="GO:0022625">
    <property type="term" value="C:cytosolic large ribosomal subunit"/>
    <property type="evidence" value="ECO:0007669"/>
    <property type="project" value="TreeGrafter"/>
</dbReference>
<dbReference type="InterPro" id="IPR047859">
    <property type="entry name" value="Ribosomal_bL17_CS"/>
</dbReference>
<accession>A0AAJ5ZIZ3</accession>
<reference evidence="8" key="3">
    <citation type="submission" date="2023-06" db="EMBL/GenBank/DDBJ databases">
        <title>Pangenomics reveal diversification of enzyme families and niche specialization in globally abundant SAR202 bacteria.</title>
        <authorList>
            <person name="Saw J.H.W."/>
        </authorList>
    </citation>
    <scope>NUCLEOTIDE SEQUENCE [LARGE SCALE GENOMIC DNA]</scope>
    <source>
        <strain evidence="8">JH1073</strain>
    </source>
</reference>
<evidence type="ECO:0000256" key="3">
    <source>
        <dbReference type="ARBA" id="ARBA00023274"/>
    </source>
</evidence>
<dbReference type="Proteomes" id="UP001321249">
    <property type="component" value="Unassembled WGS sequence"/>
</dbReference>
<dbReference type="SUPFAM" id="SSF64263">
    <property type="entry name" value="Prokaryotic ribosomal protein L17"/>
    <property type="match status" value="1"/>
</dbReference>
<dbReference type="Gene3D" id="3.90.1030.10">
    <property type="entry name" value="Ribosomal protein L17"/>
    <property type="match status" value="1"/>
</dbReference>
<dbReference type="FunFam" id="3.90.1030.10:FF:000001">
    <property type="entry name" value="50S ribosomal protein L17"/>
    <property type="match status" value="1"/>
</dbReference>
<keyword evidence="2 4" id="KW-0689">Ribosomal protein</keyword>
<dbReference type="GO" id="GO:0003735">
    <property type="term" value="F:structural constituent of ribosome"/>
    <property type="evidence" value="ECO:0007669"/>
    <property type="project" value="InterPro"/>
</dbReference>
<dbReference type="AlphaFoldDB" id="A0AAJ5ZIZ3"/>
<dbReference type="EMBL" id="WMBE01000003">
    <property type="protein sequence ID" value="MDG0867356.1"/>
    <property type="molecule type" value="Genomic_DNA"/>
</dbReference>
<dbReference type="NCBIfam" id="TIGR00059">
    <property type="entry name" value="L17"/>
    <property type="match status" value="1"/>
</dbReference>
<evidence type="ECO:0000313" key="6">
    <source>
        <dbReference type="EMBL" id="MDG0867356.1"/>
    </source>
</evidence>
<dbReference type="PANTHER" id="PTHR14413:SF16">
    <property type="entry name" value="LARGE RIBOSOMAL SUBUNIT PROTEIN BL17M"/>
    <property type="match status" value="1"/>
</dbReference>
<evidence type="ECO:0000313" key="8">
    <source>
        <dbReference type="Proteomes" id="UP001219901"/>
    </source>
</evidence>
<comment type="subunit">
    <text evidence="4">Part of the 50S ribosomal subunit. Contacts protein L32.</text>
</comment>
<reference evidence="7" key="2">
    <citation type="journal article" date="2023" name="Nat. Commun.">
        <title>Cultivation of marine bacteria of the SAR202 clade.</title>
        <authorList>
            <person name="Lim Y."/>
            <person name="Seo J.H."/>
            <person name="Giovannoni S.J."/>
            <person name="Kang I."/>
            <person name="Cho J.C."/>
        </authorList>
    </citation>
    <scope>NUCLEOTIDE SEQUENCE</scope>
    <source>
        <strain evidence="7">JH1073</strain>
    </source>
</reference>
<dbReference type="InterPro" id="IPR036373">
    <property type="entry name" value="Ribosomal_bL17_sf"/>
</dbReference>
<dbReference type="InterPro" id="IPR000456">
    <property type="entry name" value="Ribosomal_bL17"/>
</dbReference>
<evidence type="ECO:0000313" key="7">
    <source>
        <dbReference type="EMBL" id="WFG40260.1"/>
    </source>
</evidence>
<dbReference type="PANTHER" id="PTHR14413">
    <property type="entry name" value="RIBOSOMAL PROTEIN L17"/>
    <property type="match status" value="1"/>
</dbReference>
<dbReference type="Pfam" id="PF01196">
    <property type="entry name" value="Ribosomal_L17"/>
    <property type="match status" value="1"/>
</dbReference>
<evidence type="ECO:0000256" key="2">
    <source>
        <dbReference type="ARBA" id="ARBA00022980"/>
    </source>
</evidence>
<organism evidence="7 8">
    <name type="scientific">Candidatus Lucifugimonas marina</name>
    <dbReference type="NCBI Taxonomy" id="3038979"/>
    <lineage>
        <taxon>Bacteria</taxon>
        <taxon>Bacillati</taxon>
        <taxon>Chloroflexota</taxon>
        <taxon>Dehalococcoidia</taxon>
        <taxon>SAR202 cluster</taxon>
        <taxon>Candidatus Lucifugimonadales</taxon>
        <taxon>Candidatus Lucifugimonadaceae</taxon>
        <taxon>Candidatus Lucifugimonas</taxon>
    </lineage>
</organism>
<comment type="similarity">
    <text evidence="1 4 5">Belongs to the bacterial ribosomal protein bL17 family.</text>
</comment>
<proteinExistence type="inferred from homology"/>
<evidence type="ECO:0000256" key="5">
    <source>
        <dbReference type="RuleBase" id="RU000660"/>
    </source>
</evidence>
<protein>
    <recommendedName>
        <fullName evidence="4">Large ribosomal subunit protein bL17</fullName>
    </recommendedName>
</protein>
<dbReference type="HAMAP" id="MF_01368">
    <property type="entry name" value="Ribosomal_bL17"/>
    <property type="match status" value="1"/>
</dbReference>
<sequence length="153" mass="17057">MTPLARVKAKTELRAKSLRQKLKPAPKLLRTQEQTPVRHKLSGRQFGRASGPRKAMFRIMVTDLLRHGQIKTTVAKAKEIGPLTEKMITLGKKGSLHDRRQAAAFITDKSIVKSVFDDIAPRFKERAGGYTRITRLGVRAGDAAEMALIELVD</sequence>
<reference evidence="8 9" key="1">
    <citation type="submission" date="2019-11" db="EMBL/GenBank/DDBJ databases">
        <authorList>
            <person name="Cho J.-C."/>
        </authorList>
    </citation>
    <scope>NUCLEOTIDE SEQUENCE [LARGE SCALE GENOMIC DNA]</scope>
    <source>
        <strain evidence="7 8">JH1073</strain>
        <strain evidence="6 9">JH702</strain>
    </source>
</reference>
<dbReference type="GO" id="GO:0006412">
    <property type="term" value="P:translation"/>
    <property type="evidence" value="ECO:0007669"/>
    <property type="project" value="UniProtKB-UniRule"/>
</dbReference>
<dbReference type="Proteomes" id="UP001219901">
    <property type="component" value="Chromosome"/>
</dbReference>
<gene>
    <name evidence="4 7" type="primary">rplQ</name>
    <name evidence="6" type="ORF">GKO46_09765</name>
    <name evidence="7" type="ORF">GKO48_11775</name>
</gene>
<evidence type="ECO:0000256" key="1">
    <source>
        <dbReference type="ARBA" id="ARBA00008777"/>
    </source>
</evidence>
<keyword evidence="3 4" id="KW-0687">Ribonucleoprotein</keyword>
<name>A0AAJ5ZIZ3_9CHLR</name>
<dbReference type="PROSITE" id="PS01167">
    <property type="entry name" value="RIBOSOMAL_L17"/>
    <property type="match status" value="1"/>
</dbReference>
<keyword evidence="8" id="KW-1185">Reference proteome</keyword>
<dbReference type="EMBL" id="CP046147">
    <property type="protein sequence ID" value="WFG40260.1"/>
    <property type="molecule type" value="Genomic_DNA"/>
</dbReference>
<evidence type="ECO:0000313" key="9">
    <source>
        <dbReference type="Proteomes" id="UP001321249"/>
    </source>
</evidence>
<evidence type="ECO:0000256" key="4">
    <source>
        <dbReference type="HAMAP-Rule" id="MF_01368"/>
    </source>
</evidence>